<keyword evidence="6" id="KW-1185">Reference proteome</keyword>
<reference evidence="5" key="3">
    <citation type="submission" date="2015-04" db="UniProtKB">
        <authorList>
            <consortium name="EnsemblPlants"/>
        </authorList>
    </citation>
    <scope>IDENTIFICATION</scope>
</reference>
<proteinExistence type="predicted"/>
<dbReference type="Proteomes" id="UP000032180">
    <property type="component" value="Chromosome 1"/>
</dbReference>
<dbReference type="PROSITE" id="PS51138">
    <property type="entry name" value="ENT"/>
    <property type="match status" value="1"/>
</dbReference>
<organism evidence="5 6">
    <name type="scientific">Leersia perrieri</name>
    <dbReference type="NCBI Taxonomy" id="77586"/>
    <lineage>
        <taxon>Eukaryota</taxon>
        <taxon>Viridiplantae</taxon>
        <taxon>Streptophyta</taxon>
        <taxon>Embryophyta</taxon>
        <taxon>Tracheophyta</taxon>
        <taxon>Spermatophyta</taxon>
        <taxon>Magnoliopsida</taxon>
        <taxon>Liliopsida</taxon>
        <taxon>Poales</taxon>
        <taxon>Poaceae</taxon>
        <taxon>BOP clade</taxon>
        <taxon>Oryzoideae</taxon>
        <taxon>Oryzeae</taxon>
        <taxon>Oryzinae</taxon>
        <taxon>Leersia</taxon>
    </lineage>
</organism>
<dbReference type="InterPro" id="IPR008395">
    <property type="entry name" value="Agenet-like_dom"/>
</dbReference>
<dbReference type="eggNOG" id="KOG4675">
    <property type="taxonomic scope" value="Eukaryota"/>
</dbReference>
<name>A0A0D9V2T7_9ORYZ</name>
<dbReference type="EnsemblPlants" id="LPERR01G19220.1">
    <property type="protein sequence ID" value="LPERR01G19220.1"/>
    <property type="gene ID" value="LPERR01G19220"/>
</dbReference>
<dbReference type="Pfam" id="PF03735">
    <property type="entry name" value="ENT"/>
    <property type="match status" value="1"/>
</dbReference>
<feature type="compositionally biased region" description="Low complexity" evidence="3">
    <location>
        <begin position="263"/>
        <end position="273"/>
    </location>
</feature>
<evidence type="ECO:0000256" key="2">
    <source>
        <dbReference type="ARBA" id="ARBA00023242"/>
    </source>
</evidence>
<evidence type="ECO:0000313" key="5">
    <source>
        <dbReference type="EnsemblPlants" id="LPERR01G19220.1"/>
    </source>
</evidence>
<dbReference type="PANTHER" id="PTHR33432">
    <property type="entry name" value="PROTEIN EMSY-LIKE 4"/>
    <property type="match status" value="1"/>
</dbReference>
<dbReference type="SMART" id="SM00743">
    <property type="entry name" value="Agenet"/>
    <property type="match status" value="2"/>
</dbReference>
<accession>A0A0D9V2T7</accession>
<evidence type="ECO:0000313" key="6">
    <source>
        <dbReference type="Proteomes" id="UP000032180"/>
    </source>
</evidence>
<dbReference type="InterPro" id="IPR014002">
    <property type="entry name" value="Agenet_dom_plant"/>
</dbReference>
<keyword evidence="2" id="KW-0539">Nucleus</keyword>
<dbReference type="SUPFAM" id="SSF158639">
    <property type="entry name" value="ENT-like"/>
    <property type="match status" value="1"/>
</dbReference>
<sequence>MRINTGMKVEAWRGTDTVMGGWRMGVVVWGNGHQYKIQWDDGGEVSGRIRRVSVRPLPPPRPVPDDLEHGDLVEVFDECMWRLAEFVRSSGDEFTVKIVATPNFITVPCSLVRVRQVLTDRDIWVATYKGEEIPGAREPTSRPAAAAKPRAPTAGAGKKRGGQFAPPPPVASGQWAKKIKKSRHAIGGGYDVVRQVTGDEIHSDSICALEDEQNERYMRKYHKYHNLNVEMEVINVNEPNSAAALGNKQQQREMNGGECEAKSVSSSGSSSSRSRSEDDSDDDRSDSDGSSSSSDSDNGDHAAANSPPRNAQPANQPPPQQPQRVKEELADADAEANANNDERTESRASAMQQRRPAPAPAVVAGQIHDLELDAYEALMRVFHATGTLTWEKEELLTQLRMQLHISGDEHLQLIRTLHGGRRRAPKPDNVDA</sequence>
<feature type="compositionally biased region" description="Low complexity" evidence="3">
    <location>
        <begin position="347"/>
        <end position="360"/>
    </location>
</feature>
<comment type="subcellular location">
    <subcellularLocation>
        <location evidence="1">Nucleus</location>
    </subcellularLocation>
</comment>
<dbReference type="Pfam" id="PF05641">
    <property type="entry name" value="Agenet"/>
    <property type="match status" value="1"/>
</dbReference>
<reference evidence="6" key="2">
    <citation type="submission" date="2013-12" db="EMBL/GenBank/DDBJ databases">
        <authorList>
            <person name="Yu Y."/>
            <person name="Lee S."/>
            <person name="de Baynast K."/>
            <person name="Wissotski M."/>
            <person name="Liu L."/>
            <person name="Talag J."/>
            <person name="Goicoechea J."/>
            <person name="Angelova A."/>
            <person name="Jetty R."/>
            <person name="Kudrna D."/>
            <person name="Golser W."/>
            <person name="Rivera L."/>
            <person name="Zhang J."/>
            <person name="Wing R."/>
        </authorList>
    </citation>
    <scope>NUCLEOTIDE SEQUENCE</scope>
</reference>
<dbReference type="GO" id="GO:0050832">
    <property type="term" value="P:defense response to fungus"/>
    <property type="evidence" value="ECO:0007669"/>
    <property type="project" value="InterPro"/>
</dbReference>
<feature type="region of interest" description="Disordered" evidence="3">
    <location>
        <begin position="134"/>
        <end position="173"/>
    </location>
</feature>
<dbReference type="GO" id="GO:0005634">
    <property type="term" value="C:nucleus"/>
    <property type="evidence" value="ECO:0007669"/>
    <property type="project" value="UniProtKB-SubCell"/>
</dbReference>
<dbReference type="HOGENOM" id="CLU_046482_0_0_1"/>
<reference evidence="5 6" key="1">
    <citation type="submission" date="2012-08" db="EMBL/GenBank/DDBJ databases">
        <title>Oryza genome evolution.</title>
        <authorList>
            <person name="Wing R.A."/>
        </authorList>
    </citation>
    <scope>NUCLEOTIDE SEQUENCE</scope>
</reference>
<dbReference type="InterPro" id="IPR036142">
    <property type="entry name" value="ENT_dom-like_sf"/>
</dbReference>
<dbReference type="AlphaFoldDB" id="A0A0D9V2T7"/>
<feature type="compositionally biased region" description="Low complexity" evidence="3">
    <location>
        <begin position="288"/>
        <end position="314"/>
    </location>
</feature>
<dbReference type="Gramene" id="LPERR01G19220.1">
    <property type="protein sequence ID" value="LPERR01G19220.1"/>
    <property type="gene ID" value="LPERR01G19220"/>
</dbReference>
<dbReference type="PANTHER" id="PTHR33432:SF35">
    <property type="entry name" value="OS01G0611200 PROTEIN"/>
    <property type="match status" value="1"/>
</dbReference>
<dbReference type="STRING" id="77586.A0A0D9V2T7"/>
<feature type="compositionally biased region" description="Low complexity" evidence="3">
    <location>
        <begin position="141"/>
        <end position="156"/>
    </location>
</feature>
<evidence type="ECO:0000256" key="3">
    <source>
        <dbReference type="SAM" id="MobiDB-lite"/>
    </source>
</evidence>
<dbReference type="InterPro" id="IPR033485">
    <property type="entry name" value="EMSY-LIKE_plant"/>
</dbReference>
<dbReference type="InterPro" id="IPR005491">
    <property type="entry name" value="ENT_dom"/>
</dbReference>
<protein>
    <recommendedName>
        <fullName evidence="4">ENT domain-containing protein</fullName>
    </recommendedName>
</protein>
<dbReference type="Gene3D" id="1.10.1240.40">
    <property type="entry name" value="ENT domain"/>
    <property type="match status" value="1"/>
</dbReference>
<feature type="region of interest" description="Disordered" evidence="3">
    <location>
        <begin position="245"/>
        <end position="360"/>
    </location>
</feature>
<dbReference type="SMART" id="SM01191">
    <property type="entry name" value="ENT"/>
    <property type="match status" value="1"/>
</dbReference>
<feature type="domain" description="ENT" evidence="4">
    <location>
        <begin position="363"/>
        <end position="432"/>
    </location>
</feature>
<evidence type="ECO:0000259" key="4">
    <source>
        <dbReference type="PROSITE" id="PS51138"/>
    </source>
</evidence>
<evidence type="ECO:0000256" key="1">
    <source>
        <dbReference type="ARBA" id="ARBA00004123"/>
    </source>
</evidence>